<evidence type="ECO:0000256" key="2">
    <source>
        <dbReference type="ARBA" id="ARBA00022692"/>
    </source>
</evidence>
<feature type="compositionally biased region" description="Basic and acidic residues" evidence="5">
    <location>
        <begin position="111"/>
        <end position="126"/>
    </location>
</feature>
<dbReference type="EMBL" id="CP036295">
    <property type="protein sequence ID" value="QCC84938.1"/>
    <property type="molecule type" value="Genomic_DNA"/>
</dbReference>
<keyword evidence="4 6" id="KW-0472">Membrane</keyword>
<evidence type="ECO:0000313" key="9">
    <source>
        <dbReference type="Proteomes" id="UP000297065"/>
    </source>
</evidence>
<evidence type="ECO:0000313" key="8">
    <source>
        <dbReference type="EMBL" id="QCC84938.1"/>
    </source>
</evidence>
<evidence type="ECO:0000256" key="4">
    <source>
        <dbReference type="ARBA" id="ARBA00023136"/>
    </source>
</evidence>
<reference evidence="8 9" key="1">
    <citation type="submission" date="2019-02" db="EMBL/GenBank/DDBJ databases">
        <title>Complete Genome Sequence of Desulfovibrio desulfuricans IC1, a Sulfonate Utilizing Anaerobe.</title>
        <authorList>
            <person name="Day L.A."/>
            <person name="De Leon K.B."/>
            <person name="Wall J.D."/>
        </authorList>
    </citation>
    <scope>NUCLEOTIDE SEQUENCE [LARGE SCALE GENOMIC DNA]</scope>
    <source>
        <strain evidence="8 9">IC1</strain>
    </source>
</reference>
<evidence type="ECO:0000256" key="3">
    <source>
        <dbReference type="ARBA" id="ARBA00022989"/>
    </source>
</evidence>
<name>A0A4P7UJL3_DESDE</name>
<evidence type="ECO:0000256" key="5">
    <source>
        <dbReference type="SAM" id="MobiDB-lite"/>
    </source>
</evidence>
<dbReference type="Pfam" id="PF04893">
    <property type="entry name" value="Yip1"/>
    <property type="match status" value="1"/>
</dbReference>
<dbReference type="Proteomes" id="UP000297065">
    <property type="component" value="Chromosome"/>
</dbReference>
<feature type="region of interest" description="Disordered" evidence="5">
    <location>
        <begin position="215"/>
        <end position="234"/>
    </location>
</feature>
<feature type="transmembrane region" description="Helical" evidence="6">
    <location>
        <begin position="401"/>
        <end position="422"/>
    </location>
</feature>
<gene>
    <name evidence="8" type="ORF">DDIC_03385</name>
</gene>
<feature type="compositionally biased region" description="Basic and acidic residues" evidence="5">
    <location>
        <begin position="162"/>
        <end position="187"/>
    </location>
</feature>
<feature type="transmembrane region" description="Helical" evidence="6">
    <location>
        <begin position="318"/>
        <end position="341"/>
    </location>
</feature>
<feature type="transmembrane region" description="Helical" evidence="6">
    <location>
        <begin position="362"/>
        <end position="389"/>
    </location>
</feature>
<organism evidence="8 9">
    <name type="scientific">Desulfovibrio desulfuricans</name>
    <dbReference type="NCBI Taxonomy" id="876"/>
    <lineage>
        <taxon>Bacteria</taxon>
        <taxon>Pseudomonadati</taxon>
        <taxon>Thermodesulfobacteriota</taxon>
        <taxon>Desulfovibrionia</taxon>
        <taxon>Desulfovibrionales</taxon>
        <taxon>Desulfovibrionaceae</taxon>
        <taxon>Desulfovibrio</taxon>
    </lineage>
</organism>
<feature type="transmembrane region" description="Helical" evidence="6">
    <location>
        <begin position="272"/>
        <end position="298"/>
    </location>
</feature>
<evidence type="ECO:0000256" key="1">
    <source>
        <dbReference type="ARBA" id="ARBA00004141"/>
    </source>
</evidence>
<dbReference type="OrthoDB" id="5469864at2"/>
<keyword evidence="3 6" id="KW-1133">Transmembrane helix</keyword>
<evidence type="ECO:0000259" key="7">
    <source>
        <dbReference type="Pfam" id="PF04893"/>
    </source>
</evidence>
<dbReference type="AlphaFoldDB" id="A0A4P7UJL3"/>
<accession>A0A4P7UJL3</accession>
<feature type="region of interest" description="Disordered" evidence="5">
    <location>
        <begin position="44"/>
        <end position="203"/>
    </location>
</feature>
<comment type="subcellular location">
    <subcellularLocation>
        <location evidence="1">Membrane</location>
        <topology evidence="1">Multi-pass membrane protein</topology>
    </subcellularLocation>
</comment>
<protein>
    <recommendedName>
        <fullName evidence="7">Yip1 domain-containing protein</fullName>
    </recommendedName>
</protein>
<keyword evidence="2 6" id="KW-0812">Transmembrane</keyword>
<feature type="domain" description="Yip1" evidence="7">
    <location>
        <begin position="257"/>
        <end position="420"/>
    </location>
</feature>
<dbReference type="InterPro" id="IPR006977">
    <property type="entry name" value="Yip1_dom"/>
</dbReference>
<evidence type="ECO:0000256" key="6">
    <source>
        <dbReference type="SAM" id="Phobius"/>
    </source>
</evidence>
<dbReference type="GO" id="GO:0016020">
    <property type="term" value="C:membrane"/>
    <property type="evidence" value="ECO:0007669"/>
    <property type="project" value="UniProtKB-SubCell"/>
</dbReference>
<proteinExistence type="predicted"/>
<sequence>MNITCPRCGFSRELPADRAPSKAVIATCPHCACRFRLVPGTGVTDVLSEPEEPVDSGAHGNDAAQPSGTAHAGPDRLEQPEPPQGSWHDGGDDPLPPGAIVPGSQASRSPSDSEPRREAASGDRRQPSGKNAPDEGEEQKNFGNLWGLLGGKNIFGQLGGQDDDRAGGRADERPDERDDQRPQDGKSRRGLFGDDAGQGDDNRAASEAYAREAARYDDNPADENSGPANPWETAPEPDGWISAFYHTCMRVMFGAHNFFEHMRADSSQVRPLVFYLVISVIQVVIERVWSGIFLSLMSPSAASDPELEKMLILLSPQLSLPMTILLKTGVSVVQLYVLTALMHFTYGFISGRRSEFSLVFQVAAYAAAPSLLCVVPLLGSIVGFIWMIACVLVGCRTVLNLTWPQALMGFAPVALLLAPLLLQVMKAAQF</sequence>
<dbReference type="RefSeq" id="WP_136399147.1">
    <property type="nucleotide sequence ID" value="NZ_CP036295.1"/>
</dbReference>